<dbReference type="InterPro" id="IPR049537">
    <property type="entry name" value="RelB-like"/>
</dbReference>
<reference evidence="1" key="1">
    <citation type="submission" date="2020-02" db="EMBL/GenBank/DDBJ databases">
        <authorList>
            <person name="Meier V. D."/>
        </authorList>
    </citation>
    <scope>NUCLEOTIDE SEQUENCE</scope>
    <source>
        <strain evidence="1">AVDCRST_MAG80</strain>
    </source>
</reference>
<accession>A0A6J4QWP4</accession>
<organism evidence="1">
    <name type="scientific">uncultured Rubrobacteraceae bacterium</name>
    <dbReference type="NCBI Taxonomy" id="349277"/>
    <lineage>
        <taxon>Bacteria</taxon>
        <taxon>Bacillati</taxon>
        <taxon>Actinomycetota</taxon>
        <taxon>Rubrobacteria</taxon>
        <taxon>Rubrobacterales</taxon>
        <taxon>Rubrobacteraceae</taxon>
        <taxon>environmental samples</taxon>
    </lineage>
</organism>
<name>A0A6J4QWP4_9ACTN</name>
<dbReference type="AlphaFoldDB" id="A0A6J4QWP4"/>
<dbReference type="EMBL" id="CADCVC010000175">
    <property type="protein sequence ID" value="CAA9448692.1"/>
    <property type="molecule type" value="Genomic_DNA"/>
</dbReference>
<gene>
    <name evidence="1" type="ORF">AVDCRST_MAG80-2029</name>
</gene>
<evidence type="ECO:0000313" key="1">
    <source>
        <dbReference type="EMBL" id="CAA9448692.1"/>
    </source>
</evidence>
<proteinExistence type="predicted"/>
<evidence type="ECO:0008006" key="2">
    <source>
        <dbReference type="Google" id="ProtNLM"/>
    </source>
</evidence>
<dbReference type="Pfam" id="PF18506">
    <property type="entry name" value="RelB-like"/>
    <property type="match status" value="1"/>
</dbReference>
<protein>
    <recommendedName>
        <fullName evidence="2">Antitoxin</fullName>
    </recommendedName>
</protein>
<sequence length="71" mass="8530">MEARYLTDENGKRIGVVLDIEEYERLREIEDEMEDIRRFDKAMFAIESGEDEVIPWEQAIREIREGRVPED</sequence>